<protein>
    <recommendedName>
        <fullName evidence="3">Superoxide dismutase [Cu-Zn]</fullName>
        <ecNumber evidence="3">1.15.1.1</ecNumber>
    </recommendedName>
</protein>
<evidence type="ECO:0000256" key="4">
    <source>
        <dbReference type="SAM" id="MobiDB-lite"/>
    </source>
</evidence>
<evidence type="ECO:0000256" key="2">
    <source>
        <dbReference type="ARBA" id="ARBA00024900"/>
    </source>
</evidence>
<dbReference type="Proteomes" id="UP000619788">
    <property type="component" value="Unassembled WGS sequence"/>
</dbReference>
<proteinExistence type="inferred from homology"/>
<comment type="similarity">
    <text evidence="1 3">Belongs to the Cu-Zn superoxide dismutase family.</text>
</comment>
<dbReference type="Pfam" id="PF00080">
    <property type="entry name" value="Sod_Cu"/>
    <property type="match status" value="1"/>
</dbReference>
<evidence type="ECO:0000313" key="8">
    <source>
        <dbReference type="Proteomes" id="UP000619788"/>
    </source>
</evidence>
<dbReference type="GO" id="GO:0004784">
    <property type="term" value="F:superoxide dismutase activity"/>
    <property type="evidence" value="ECO:0007669"/>
    <property type="project" value="UniProtKB-EC"/>
</dbReference>
<evidence type="ECO:0000256" key="5">
    <source>
        <dbReference type="SAM" id="SignalP"/>
    </source>
</evidence>
<dbReference type="RefSeq" id="WP_204064615.1">
    <property type="nucleotide sequence ID" value="NZ_BOOJ01000027.1"/>
</dbReference>
<evidence type="ECO:0000313" key="7">
    <source>
        <dbReference type="EMBL" id="GIH92392.1"/>
    </source>
</evidence>
<feature type="signal peptide" evidence="5">
    <location>
        <begin position="1"/>
        <end position="22"/>
    </location>
</feature>
<organism evidence="7 8">
    <name type="scientific">Planobispora siamensis</name>
    <dbReference type="NCBI Taxonomy" id="936338"/>
    <lineage>
        <taxon>Bacteria</taxon>
        <taxon>Bacillati</taxon>
        <taxon>Actinomycetota</taxon>
        <taxon>Actinomycetes</taxon>
        <taxon>Streptosporangiales</taxon>
        <taxon>Streptosporangiaceae</taxon>
        <taxon>Planobispora</taxon>
    </lineage>
</organism>
<dbReference type="PANTHER" id="PTHR10003">
    <property type="entry name" value="SUPEROXIDE DISMUTASE CU-ZN -RELATED"/>
    <property type="match status" value="1"/>
</dbReference>
<dbReference type="InterPro" id="IPR036423">
    <property type="entry name" value="SOD-like_Cu/Zn_dom_sf"/>
</dbReference>
<evidence type="ECO:0000256" key="3">
    <source>
        <dbReference type="RuleBase" id="RU000393"/>
    </source>
</evidence>
<gene>
    <name evidence="7" type="ORF">Psi01_30220</name>
</gene>
<dbReference type="EMBL" id="BOOJ01000027">
    <property type="protein sequence ID" value="GIH92392.1"/>
    <property type="molecule type" value="Genomic_DNA"/>
</dbReference>
<dbReference type="InterPro" id="IPR024134">
    <property type="entry name" value="SOD_Cu/Zn_/chaperone"/>
</dbReference>
<feature type="compositionally biased region" description="Basic and acidic residues" evidence="4">
    <location>
        <begin position="82"/>
        <end position="93"/>
    </location>
</feature>
<feature type="chain" id="PRO_5039497506" description="Superoxide dismutase [Cu-Zn]" evidence="5">
    <location>
        <begin position="23"/>
        <end position="258"/>
    </location>
</feature>
<dbReference type="InterPro" id="IPR001424">
    <property type="entry name" value="SOD_Cu_Zn_dom"/>
</dbReference>
<dbReference type="InterPro" id="IPR018152">
    <property type="entry name" value="SOD_Cu/Zn_BS"/>
</dbReference>
<keyword evidence="3" id="KW-0560">Oxidoreductase</keyword>
<keyword evidence="3" id="KW-0479">Metal-binding</keyword>
<dbReference type="EC" id="1.15.1.1" evidence="3"/>
<dbReference type="Gene3D" id="2.60.40.200">
    <property type="entry name" value="Superoxide dismutase, copper/zinc binding domain"/>
    <property type="match status" value="1"/>
</dbReference>
<comment type="cofactor">
    <cofactor evidence="3">
        <name>Cu cation</name>
        <dbReference type="ChEBI" id="CHEBI:23378"/>
    </cofactor>
    <text evidence="3">Binds 1 copper ion per subunit.</text>
</comment>
<dbReference type="SUPFAM" id="SSF49329">
    <property type="entry name" value="Cu,Zn superoxide dismutase-like"/>
    <property type="match status" value="1"/>
</dbReference>
<feature type="region of interest" description="Disordered" evidence="4">
    <location>
        <begin position="21"/>
        <end position="110"/>
    </location>
</feature>
<keyword evidence="5" id="KW-0732">Signal</keyword>
<accession>A0A8J3SDH4</accession>
<evidence type="ECO:0000259" key="6">
    <source>
        <dbReference type="Pfam" id="PF00080"/>
    </source>
</evidence>
<comment type="caution">
    <text evidence="7">The sequence shown here is derived from an EMBL/GenBank/DDBJ whole genome shotgun (WGS) entry which is preliminary data.</text>
</comment>
<comment type="cofactor">
    <cofactor evidence="3">
        <name>Zn(2+)</name>
        <dbReference type="ChEBI" id="CHEBI:29105"/>
    </cofactor>
    <text evidence="3">Binds 1 zinc ion per subunit.</text>
</comment>
<keyword evidence="8" id="KW-1185">Reference proteome</keyword>
<dbReference type="PROSITE" id="PS00332">
    <property type="entry name" value="SOD_CU_ZN_2"/>
    <property type="match status" value="1"/>
</dbReference>
<reference evidence="7 8" key="1">
    <citation type="submission" date="2021-01" db="EMBL/GenBank/DDBJ databases">
        <title>Whole genome shotgun sequence of Planobispora siamensis NBRC 107568.</title>
        <authorList>
            <person name="Komaki H."/>
            <person name="Tamura T."/>
        </authorList>
    </citation>
    <scope>NUCLEOTIDE SEQUENCE [LARGE SCALE GENOMIC DNA]</scope>
    <source>
        <strain evidence="7 8">NBRC 107568</strain>
    </source>
</reference>
<evidence type="ECO:0000256" key="1">
    <source>
        <dbReference type="ARBA" id="ARBA00010457"/>
    </source>
</evidence>
<keyword evidence="3" id="KW-0186">Copper</keyword>
<feature type="compositionally biased region" description="Low complexity" evidence="4">
    <location>
        <begin position="34"/>
        <end position="78"/>
    </location>
</feature>
<keyword evidence="3" id="KW-0862">Zinc</keyword>
<feature type="domain" description="Superoxide dismutase copper/zinc binding" evidence="6">
    <location>
        <begin position="97"/>
        <end position="255"/>
    </location>
</feature>
<comment type="catalytic activity">
    <reaction evidence="3">
        <text>2 superoxide + 2 H(+) = H2O2 + O2</text>
        <dbReference type="Rhea" id="RHEA:20696"/>
        <dbReference type="ChEBI" id="CHEBI:15378"/>
        <dbReference type="ChEBI" id="CHEBI:15379"/>
        <dbReference type="ChEBI" id="CHEBI:16240"/>
        <dbReference type="ChEBI" id="CHEBI:18421"/>
        <dbReference type="EC" id="1.15.1.1"/>
    </reaction>
</comment>
<dbReference type="AlphaFoldDB" id="A0A8J3SDH4"/>
<sequence length="258" mass="25524">MAHRTHLALAAALGAGMIATGAAPPAQTSPRASAAPDPTAGTGETTPGPAGTPAGTPEPAGTPAGTPEPTAAPTRTPPSGDRPLHADIKDVDGRTVGSLDIKSDQDGKPSITVTVTGGLPAGFHGFHIHAKGVCDPGSTDPATGSPFFSAGGHVDFDAKSHPDHAGDLPDLLIGANGTGSASFVTDRLMTGQLADADGSAVVVHAMPDNRANIPDRYGHAADTSDPEAETTMTIGPDDETLKSGDSGGRIACGVITGR</sequence>
<name>A0A8J3SDH4_9ACTN</name>
<comment type="function">
    <text evidence="2">Destroys radicals which are normally produced within the cells and which are toxic to biological systems. May play a role in favoring mycobacterial survival in phagocytes.</text>
</comment>
<dbReference type="GO" id="GO:0005507">
    <property type="term" value="F:copper ion binding"/>
    <property type="evidence" value="ECO:0007669"/>
    <property type="project" value="InterPro"/>
</dbReference>